<comment type="caution">
    <text evidence="1">The sequence shown here is derived from an EMBL/GenBank/DDBJ whole genome shotgun (WGS) entry which is preliminary data.</text>
</comment>
<organism evidence="1 2">
    <name type="scientific">Pleurodeles waltl</name>
    <name type="common">Iberian ribbed newt</name>
    <dbReference type="NCBI Taxonomy" id="8319"/>
    <lineage>
        <taxon>Eukaryota</taxon>
        <taxon>Metazoa</taxon>
        <taxon>Chordata</taxon>
        <taxon>Craniata</taxon>
        <taxon>Vertebrata</taxon>
        <taxon>Euteleostomi</taxon>
        <taxon>Amphibia</taxon>
        <taxon>Batrachia</taxon>
        <taxon>Caudata</taxon>
        <taxon>Salamandroidea</taxon>
        <taxon>Salamandridae</taxon>
        <taxon>Pleurodelinae</taxon>
        <taxon>Pleurodeles</taxon>
    </lineage>
</organism>
<reference evidence="1" key="1">
    <citation type="journal article" date="2022" name="bioRxiv">
        <title>Sequencing and chromosome-scale assembly of the giantPleurodeles waltlgenome.</title>
        <authorList>
            <person name="Brown T."/>
            <person name="Elewa A."/>
            <person name="Iarovenko S."/>
            <person name="Subramanian E."/>
            <person name="Araus A.J."/>
            <person name="Petzold A."/>
            <person name="Susuki M."/>
            <person name="Suzuki K.-i.T."/>
            <person name="Hayashi T."/>
            <person name="Toyoda A."/>
            <person name="Oliveira C."/>
            <person name="Osipova E."/>
            <person name="Leigh N.D."/>
            <person name="Simon A."/>
            <person name="Yun M.H."/>
        </authorList>
    </citation>
    <scope>NUCLEOTIDE SEQUENCE</scope>
    <source>
        <strain evidence="1">20211129_DDA</strain>
        <tissue evidence="1">Liver</tissue>
    </source>
</reference>
<evidence type="ECO:0000313" key="1">
    <source>
        <dbReference type="EMBL" id="KAJ1162806.1"/>
    </source>
</evidence>
<dbReference type="Proteomes" id="UP001066276">
    <property type="component" value="Chromosome 4_2"/>
</dbReference>
<dbReference type="EMBL" id="JANPWB010000008">
    <property type="protein sequence ID" value="KAJ1162806.1"/>
    <property type="molecule type" value="Genomic_DNA"/>
</dbReference>
<accession>A0AAV7SFJ4</accession>
<sequence length="100" mass="11649">MTAGIKGLTRDMSELGERFTRIEQTCDTHGEELDAQRHEILELHDKNKELRYQIEDLEYRFRSANICIRGILLQVVVGGLEDYVCRLFHYVALKLAPQDI</sequence>
<keyword evidence="2" id="KW-1185">Reference proteome</keyword>
<gene>
    <name evidence="1" type="ORF">NDU88_003271</name>
</gene>
<evidence type="ECO:0000313" key="2">
    <source>
        <dbReference type="Proteomes" id="UP001066276"/>
    </source>
</evidence>
<dbReference type="AlphaFoldDB" id="A0AAV7SFJ4"/>
<name>A0AAV7SFJ4_PLEWA</name>
<proteinExistence type="predicted"/>
<protein>
    <submittedName>
        <fullName evidence="1">Uncharacterized protein</fullName>
    </submittedName>
</protein>